<dbReference type="InterPro" id="IPR007372">
    <property type="entry name" value="Lipid/polyisoprenoid-bd_YceI"/>
</dbReference>
<dbReference type="SUPFAM" id="SSF101874">
    <property type="entry name" value="YceI-like"/>
    <property type="match status" value="1"/>
</dbReference>
<gene>
    <name evidence="3" type="ORF">LCIT_12570</name>
</gene>
<evidence type="ECO:0000313" key="3">
    <source>
        <dbReference type="EMBL" id="GDZ84015.1"/>
    </source>
</evidence>
<feature type="domain" description="Lipid/polyisoprenoid-binding YceI-like" evidence="2">
    <location>
        <begin position="58"/>
        <end position="219"/>
    </location>
</feature>
<protein>
    <recommendedName>
        <fullName evidence="2">Lipid/polyisoprenoid-binding YceI-like domain-containing protein</fullName>
    </recommendedName>
</protein>
<dbReference type="PANTHER" id="PTHR34406">
    <property type="entry name" value="PROTEIN YCEI"/>
    <property type="match status" value="1"/>
</dbReference>
<name>A0A5A5U258_LEUCI</name>
<accession>A0A5A5U258</accession>
<evidence type="ECO:0000259" key="2">
    <source>
        <dbReference type="SMART" id="SM00867"/>
    </source>
</evidence>
<dbReference type="Pfam" id="PF04264">
    <property type="entry name" value="YceI"/>
    <property type="match status" value="1"/>
</dbReference>
<evidence type="ECO:0000256" key="1">
    <source>
        <dbReference type="ARBA" id="ARBA00008812"/>
    </source>
</evidence>
<dbReference type="SMART" id="SM00867">
    <property type="entry name" value="YceI"/>
    <property type="match status" value="1"/>
</dbReference>
<dbReference type="Proteomes" id="UP000323274">
    <property type="component" value="Unassembled WGS sequence"/>
</dbReference>
<proteinExistence type="inferred from homology"/>
<reference evidence="3 4" key="1">
    <citation type="submission" date="2019-04" db="EMBL/GenBank/DDBJ databases">
        <title>A pseudo-fructophilic Leuconostoc citreum strain F192-5 isolated from peel of satsuma mandarin: the first report for isolation and characterization of strain-dependent fructophilic-like characteristics.</title>
        <authorList>
            <person name="Maeno S."/>
            <person name="Tanizawa Y."/>
            <person name="Kajikawa A."/>
            <person name="Kanesaki Y."/>
            <person name="Kubota E."/>
            <person name="Arita M."/>
            <person name="Leon D."/>
            <person name="Endo A."/>
        </authorList>
    </citation>
    <scope>NUCLEOTIDE SEQUENCE [LARGE SCALE GENOMIC DNA]</scope>
    <source>
        <strain evidence="3 4">F192-5</strain>
    </source>
</reference>
<dbReference type="InterPro" id="IPR036761">
    <property type="entry name" value="TTHA0802/YceI-like_sf"/>
</dbReference>
<dbReference type="Gene3D" id="2.40.128.110">
    <property type="entry name" value="Lipid/polyisoprenoid-binding, YceI-like"/>
    <property type="match status" value="1"/>
</dbReference>
<comment type="caution">
    <text evidence="3">The sequence shown here is derived from an EMBL/GenBank/DDBJ whole genome shotgun (WGS) entry which is preliminary data.</text>
</comment>
<evidence type="ECO:0000313" key="4">
    <source>
        <dbReference type="Proteomes" id="UP000323274"/>
    </source>
</evidence>
<sequence length="220" mass="24034">MKNKLLVVIIIVVVIGGIGAVIGPKIYRDYFVKKADKSPESKISDNQDTVKVADLAGEWHVGDGSYAGYRVNEVLNGTDVTVTGRTKKVSGNIVVKNKTLESATINLKVADIKTDASKRDDYFRTKALETSKYPDATFVLSQPVKLDKGAATYNVTGTMMIHGVKKMLTIPIKTGYHNQRVQLASSIPVTFKDFNVNAPSLGFVKVEDHGKVEVFLSLTK</sequence>
<dbReference type="RefSeq" id="WP_004905748.1">
    <property type="nucleotide sequence ID" value="NZ_BJJW01000006.1"/>
</dbReference>
<dbReference type="PANTHER" id="PTHR34406:SF1">
    <property type="entry name" value="PROTEIN YCEI"/>
    <property type="match status" value="1"/>
</dbReference>
<dbReference type="EMBL" id="BJJW01000006">
    <property type="protein sequence ID" value="GDZ84015.1"/>
    <property type="molecule type" value="Genomic_DNA"/>
</dbReference>
<dbReference type="AlphaFoldDB" id="A0A5A5U258"/>
<comment type="similarity">
    <text evidence="1">Belongs to the UPF0312 family.</text>
</comment>
<organism evidence="3 4">
    <name type="scientific">Leuconostoc citreum</name>
    <dbReference type="NCBI Taxonomy" id="33964"/>
    <lineage>
        <taxon>Bacteria</taxon>
        <taxon>Bacillati</taxon>
        <taxon>Bacillota</taxon>
        <taxon>Bacilli</taxon>
        <taxon>Lactobacillales</taxon>
        <taxon>Lactobacillaceae</taxon>
        <taxon>Leuconostoc</taxon>
    </lineage>
</organism>